<comment type="caution">
    <text evidence="2">The sequence shown here is derived from an EMBL/GenBank/DDBJ whole genome shotgun (WGS) entry which is preliminary data.</text>
</comment>
<dbReference type="Proteomes" id="UP001501495">
    <property type="component" value="Unassembled WGS sequence"/>
</dbReference>
<sequence>MTTKTTTSYNAIIEVDRRDTTTDDVDDILDQLETYHASLSESARGFLEATITLPATSLAQASATAIAVVEKATGAPAIAAELMTTAEFDRRFGFEVVPDLVSVTEAAEILGVSRQAIAQRIQSKTLAAVQIGSTWAIVRSSLRPGQPGRRPSA</sequence>
<proteinExistence type="predicted"/>
<accession>A0ABP7XPF8</accession>
<dbReference type="Pfam" id="PF12728">
    <property type="entry name" value="HTH_17"/>
    <property type="match status" value="1"/>
</dbReference>
<keyword evidence="3" id="KW-1185">Reference proteome</keyword>
<dbReference type="InterPro" id="IPR041657">
    <property type="entry name" value="HTH_17"/>
</dbReference>
<name>A0ABP7XPF8_9ACTN</name>
<organism evidence="2 3">
    <name type="scientific">Nocardioides fonticola</name>
    <dbReference type="NCBI Taxonomy" id="450363"/>
    <lineage>
        <taxon>Bacteria</taxon>
        <taxon>Bacillati</taxon>
        <taxon>Actinomycetota</taxon>
        <taxon>Actinomycetes</taxon>
        <taxon>Propionibacteriales</taxon>
        <taxon>Nocardioidaceae</taxon>
        <taxon>Nocardioides</taxon>
    </lineage>
</organism>
<evidence type="ECO:0000259" key="1">
    <source>
        <dbReference type="Pfam" id="PF12728"/>
    </source>
</evidence>
<gene>
    <name evidence="2" type="ORF">GCM10022215_29570</name>
</gene>
<feature type="domain" description="Helix-turn-helix" evidence="1">
    <location>
        <begin position="101"/>
        <end position="142"/>
    </location>
</feature>
<evidence type="ECO:0000313" key="3">
    <source>
        <dbReference type="Proteomes" id="UP001501495"/>
    </source>
</evidence>
<reference evidence="3" key="1">
    <citation type="journal article" date="2019" name="Int. J. Syst. Evol. Microbiol.">
        <title>The Global Catalogue of Microorganisms (GCM) 10K type strain sequencing project: providing services to taxonomists for standard genome sequencing and annotation.</title>
        <authorList>
            <consortium name="The Broad Institute Genomics Platform"/>
            <consortium name="The Broad Institute Genome Sequencing Center for Infectious Disease"/>
            <person name="Wu L."/>
            <person name="Ma J."/>
        </authorList>
    </citation>
    <scope>NUCLEOTIDE SEQUENCE [LARGE SCALE GENOMIC DNA]</scope>
    <source>
        <strain evidence="3">JCM 16703</strain>
    </source>
</reference>
<protein>
    <recommendedName>
        <fullName evidence="1">Helix-turn-helix domain-containing protein</fullName>
    </recommendedName>
</protein>
<evidence type="ECO:0000313" key="2">
    <source>
        <dbReference type="EMBL" id="GAA4123178.1"/>
    </source>
</evidence>
<dbReference type="RefSeq" id="WP_344734225.1">
    <property type="nucleotide sequence ID" value="NZ_BAAAZH010000023.1"/>
</dbReference>
<dbReference type="EMBL" id="BAAAZH010000023">
    <property type="protein sequence ID" value="GAA4123178.1"/>
    <property type="molecule type" value="Genomic_DNA"/>
</dbReference>